<dbReference type="KEGG" id="moz:MoryE10_12050"/>
<accession>A0A8D4VNR9</accession>
<keyword evidence="3" id="KW-1185">Reference proteome</keyword>
<dbReference type="EMBL" id="AP019782">
    <property type="protein sequence ID" value="BBL70599.1"/>
    <property type="molecule type" value="Genomic_DNA"/>
</dbReference>
<dbReference type="AlphaFoldDB" id="A0A8D4VNR9"/>
<proteinExistence type="predicted"/>
<dbReference type="PROSITE" id="PS01162">
    <property type="entry name" value="QOR_ZETA_CRYSTAL"/>
    <property type="match status" value="1"/>
</dbReference>
<dbReference type="Pfam" id="PF08240">
    <property type="entry name" value="ADH_N"/>
    <property type="match status" value="1"/>
</dbReference>
<dbReference type="Proteomes" id="UP000824988">
    <property type="component" value="Chromosome"/>
</dbReference>
<dbReference type="InterPro" id="IPR002364">
    <property type="entry name" value="Quin_OxRdtase/zeta-crystal_CS"/>
</dbReference>
<dbReference type="Pfam" id="PF13602">
    <property type="entry name" value="ADH_zinc_N_2"/>
    <property type="match status" value="1"/>
</dbReference>
<dbReference type="PANTHER" id="PTHR44013">
    <property type="entry name" value="ZINC-TYPE ALCOHOL DEHYDROGENASE-LIKE PROTEIN C16A3.02C"/>
    <property type="match status" value="1"/>
</dbReference>
<organism evidence="2 3">
    <name type="scientific">Methylogaea oryzae</name>
    <dbReference type="NCBI Taxonomy" id="1295382"/>
    <lineage>
        <taxon>Bacteria</taxon>
        <taxon>Pseudomonadati</taxon>
        <taxon>Pseudomonadota</taxon>
        <taxon>Gammaproteobacteria</taxon>
        <taxon>Methylococcales</taxon>
        <taxon>Methylococcaceae</taxon>
        <taxon>Methylogaea</taxon>
    </lineage>
</organism>
<dbReference type="CDD" id="cd08267">
    <property type="entry name" value="MDR1"/>
    <property type="match status" value="1"/>
</dbReference>
<evidence type="ECO:0000259" key="1">
    <source>
        <dbReference type="SMART" id="SM00829"/>
    </source>
</evidence>
<reference evidence="2" key="1">
    <citation type="submission" date="2019-06" db="EMBL/GenBank/DDBJ databases">
        <title>Complete genome sequence of Methylogaea oryzae strain JCM16910.</title>
        <authorList>
            <person name="Asakawa S."/>
        </authorList>
    </citation>
    <scope>NUCLEOTIDE SEQUENCE</scope>
    <source>
        <strain evidence="2">E10</strain>
    </source>
</reference>
<dbReference type="InterPro" id="IPR020843">
    <property type="entry name" value="ER"/>
</dbReference>
<dbReference type="RefSeq" id="WP_221048533.1">
    <property type="nucleotide sequence ID" value="NZ_AP019782.1"/>
</dbReference>
<dbReference type="InterPro" id="IPR052733">
    <property type="entry name" value="Chloroplast_QOR"/>
</dbReference>
<dbReference type="GO" id="GO:0016491">
    <property type="term" value="F:oxidoreductase activity"/>
    <property type="evidence" value="ECO:0007669"/>
    <property type="project" value="InterPro"/>
</dbReference>
<sequence>MKAMQFAGYGGPDKIRAAELPVPAAGAGEIPVKVAATSINPIDWKLHGGMLRWIRPLHFPSTPCFDFAGEVAAAGEGVGAFRPGERVFGMLPLRQLGAAAEYLAVDQAYAAPMPEGLGFAEAAALPLAGMTALQALRDDGGLVAGQRVLVSGAAGGVGHYGVQIAKALGAHVTALCRPAKHALARELGADAALDYAAAPADAAQRYDLILDTTHHQGFGRWRRWLTPRGKYVALLPLPGLLLHKLTLPLYSSQRAAVTFLKPNRADLEQLADWVRQKRLRTVLDGIYPLEELGKAMERSRSGRPSGKIVVRIDG</sequence>
<feature type="domain" description="Enoyl reductase (ER)" evidence="1">
    <location>
        <begin position="10"/>
        <end position="310"/>
    </location>
</feature>
<evidence type="ECO:0000313" key="2">
    <source>
        <dbReference type="EMBL" id="BBL70599.1"/>
    </source>
</evidence>
<evidence type="ECO:0000313" key="3">
    <source>
        <dbReference type="Proteomes" id="UP000824988"/>
    </source>
</evidence>
<dbReference type="GO" id="GO:0008270">
    <property type="term" value="F:zinc ion binding"/>
    <property type="evidence" value="ECO:0007669"/>
    <property type="project" value="InterPro"/>
</dbReference>
<name>A0A8D4VNR9_9GAMM</name>
<dbReference type="SMART" id="SM00829">
    <property type="entry name" value="PKS_ER"/>
    <property type="match status" value="1"/>
</dbReference>
<protein>
    <submittedName>
        <fullName evidence="2">NADPH:quinone reductase</fullName>
    </submittedName>
</protein>
<dbReference type="PANTHER" id="PTHR44013:SF1">
    <property type="entry name" value="ZINC-TYPE ALCOHOL DEHYDROGENASE-LIKE PROTEIN C16A3.02C"/>
    <property type="match status" value="1"/>
</dbReference>
<gene>
    <name evidence="2" type="ORF">MoryE10_12050</name>
</gene>
<dbReference type="InterPro" id="IPR013154">
    <property type="entry name" value="ADH-like_N"/>
</dbReference>